<dbReference type="GO" id="GO:0071782">
    <property type="term" value="C:endoplasmic reticulum tubular network"/>
    <property type="evidence" value="ECO:0007669"/>
    <property type="project" value="TreeGrafter"/>
</dbReference>
<dbReference type="Ensembl" id="ENSAPLT00020018609.1">
    <property type="protein sequence ID" value="ENSAPLP00020017230.1"/>
    <property type="gene ID" value="ENSAPLG00020012352.1"/>
</dbReference>
<evidence type="ECO:0000256" key="3">
    <source>
        <dbReference type="SAM" id="Phobius"/>
    </source>
</evidence>
<accession>A0A8B9T8X3</accession>
<feature type="region of interest" description="Disordered" evidence="2">
    <location>
        <begin position="244"/>
        <end position="270"/>
    </location>
</feature>
<dbReference type="PANTHER" id="PTHR12300:SF33">
    <property type="entry name" value="RECEPTOR EXPRESSION-ENHANCING PROTEIN 1"/>
    <property type="match status" value="1"/>
</dbReference>
<evidence type="ECO:0000313" key="4">
    <source>
        <dbReference type="Ensembl" id="ENSAPLP00020017230.1"/>
    </source>
</evidence>
<feature type="transmembrane region" description="Helical" evidence="3">
    <location>
        <begin position="6"/>
        <end position="27"/>
    </location>
</feature>
<dbReference type="GO" id="GO:0005881">
    <property type="term" value="C:cytoplasmic microtubule"/>
    <property type="evidence" value="ECO:0007669"/>
    <property type="project" value="TreeGrafter"/>
</dbReference>
<keyword evidence="3" id="KW-0472">Membrane</keyword>
<reference evidence="4" key="2">
    <citation type="submission" date="2025-08" db="UniProtKB">
        <authorList>
            <consortium name="Ensembl"/>
        </authorList>
    </citation>
    <scope>IDENTIFICATION</scope>
</reference>
<proteinExistence type="inferred from homology"/>
<feature type="transmembrane region" description="Helical" evidence="3">
    <location>
        <begin position="39"/>
        <end position="64"/>
    </location>
</feature>
<evidence type="ECO:0000256" key="2">
    <source>
        <dbReference type="SAM" id="MobiDB-lite"/>
    </source>
</evidence>
<organism evidence="4 5">
    <name type="scientific">Anas platyrhynchos</name>
    <name type="common">Mallard</name>
    <name type="synonym">Anas boschas</name>
    <dbReference type="NCBI Taxonomy" id="8839"/>
    <lineage>
        <taxon>Eukaryota</taxon>
        <taxon>Metazoa</taxon>
        <taxon>Chordata</taxon>
        <taxon>Craniata</taxon>
        <taxon>Vertebrata</taxon>
        <taxon>Euteleostomi</taxon>
        <taxon>Archelosauria</taxon>
        <taxon>Archosauria</taxon>
        <taxon>Dinosauria</taxon>
        <taxon>Saurischia</taxon>
        <taxon>Theropoda</taxon>
        <taxon>Coelurosauria</taxon>
        <taxon>Aves</taxon>
        <taxon>Neognathae</taxon>
        <taxon>Galloanserae</taxon>
        <taxon>Anseriformes</taxon>
        <taxon>Anatidae</taxon>
        <taxon>Anatinae</taxon>
        <taxon>Anas</taxon>
    </lineage>
</organism>
<evidence type="ECO:0000313" key="5">
    <source>
        <dbReference type="Proteomes" id="UP000694400"/>
    </source>
</evidence>
<dbReference type="GO" id="GO:0005789">
    <property type="term" value="C:endoplasmic reticulum membrane"/>
    <property type="evidence" value="ECO:0007669"/>
    <property type="project" value="TreeGrafter"/>
</dbReference>
<dbReference type="Pfam" id="PF03134">
    <property type="entry name" value="TB2_DP1_HVA22"/>
    <property type="match status" value="1"/>
</dbReference>
<reference evidence="4" key="3">
    <citation type="submission" date="2025-09" db="UniProtKB">
        <authorList>
            <consortium name="Ensembl"/>
        </authorList>
    </citation>
    <scope>IDENTIFICATION</scope>
</reference>
<keyword evidence="3" id="KW-1133">Transmembrane helix</keyword>
<dbReference type="PANTHER" id="PTHR12300">
    <property type="entry name" value="HVA22-LIKE PROTEINS"/>
    <property type="match status" value="1"/>
</dbReference>
<dbReference type="GO" id="GO:0031849">
    <property type="term" value="F:olfactory receptor binding"/>
    <property type="evidence" value="ECO:0007669"/>
    <property type="project" value="TreeGrafter"/>
</dbReference>
<comment type="similarity">
    <text evidence="1">Belongs to the DP1 family.</text>
</comment>
<dbReference type="Proteomes" id="UP000694400">
    <property type="component" value="Chromosome 4"/>
</dbReference>
<keyword evidence="3" id="KW-0812">Transmembrane</keyword>
<sequence>MVSWIISRLVVLIFGTLYPAYYSYKAVKSKDIKEYVKWMMYWIIFALFTTAETFTDIFLCWFPFYYELKIAFVAWLLSPYTKGSSLLYRKFVHPTLSSKEKEIDDCLVQAKDRSYDALVHFGKRGLNVAATAAVMAASKVSQLLHLPTDISYLYLDQKKGQGQGALSERLRSFSMQDPLDHPWRQQQHCSSVRSLYEQVANRASQNHPEVHRKALAAQRARAARCADSSEVSAGFPASLPGMAASPRLAPAAPHSPPALTPGRERGEGRAASPSVSRVCACADGSAHPTDTGGSLEKTLPPFSPALLCSRRPGPRFCVMGRTFVFGTGRISGTEPRSRPWCDEIRSNGLSLLRFVLEVFLENIFLSPAPLTLINLGWWKGTWAIPGHLGSCASCLLCHAASRSSDVW</sequence>
<dbReference type="InterPro" id="IPR004345">
    <property type="entry name" value="TB2_DP1_HVA22"/>
</dbReference>
<evidence type="ECO:0000256" key="1">
    <source>
        <dbReference type="ARBA" id="ARBA00008573"/>
    </source>
</evidence>
<dbReference type="GO" id="GO:0008017">
    <property type="term" value="F:microtubule binding"/>
    <property type="evidence" value="ECO:0007669"/>
    <property type="project" value="TreeGrafter"/>
</dbReference>
<protein>
    <submittedName>
        <fullName evidence="4">Receptor accessory protein 1</fullName>
    </submittedName>
</protein>
<name>A0A8B9T8X3_ANAPL</name>
<reference evidence="4" key="1">
    <citation type="submission" date="2019-08" db="EMBL/GenBank/DDBJ databases">
        <title>Three high-quality genomes provides insights into domestication of ducks.</title>
        <authorList>
            <person name="Hou Z.C."/>
            <person name="Zhu F."/>
            <person name="Yin Z.T."/>
            <person name="Zhang F."/>
        </authorList>
    </citation>
    <scope>NUCLEOTIDE SEQUENCE [LARGE SCALE GENOMIC DNA]</scope>
</reference>
<dbReference type="GO" id="GO:0071786">
    <property type="term" value="P:endoplasmic reticulum tubular network organization"/>
    <property type="evidence" value="ECO:0007669"/>
    <property type="project" value="TreeGrafter"/>
</dbReference>
<dbReference type="AlphaFoldDB" id="A0A8B9T8X3"/>